<dbReference type="GO" id="GO:0016301">
    <property type="term" value="F:kinase activity"/>
    <property type="evidence" value="ECO:0007669"/>
    <property type="project" value="UniProtKB-KW"/>
</dbReference>
<evidence type="ECO:0000313" key="3">
    <source>
        <dbReference type="Proteomes" id="UP000049983"/>
    </source>
</evidence>
<dbReference type="InterPro" id="IPR051531">
    <property type="entry name" value="N-acetyltransferase"/>
</dbReference>
<dbReference type="Pfam" id="PF13302">
    <property type="entry name" value="Acetyltransf_3"/>
    <property type="match status" value="1"/>
</dbReference>
<evidence type="ECO:0000259" key="1">
    <source>
        <dbReference type="PROSITE" id="PS51186"/>
    </source>
</evidence>
<proteinExistence type="predicted"/>
<gene>
    <name evidence="2" type="ORF">LA5096_04803</name>
</gene>
<dbReference type="STRING" id="311410.LA5095_03521"/>
<protein>
    <submittedName>
        <fullName evidence="2">Anhydro-N-acetylmuramic acid kinase</fullName>
    </submittedName>
</protein>
<name>A0A0M6ZB94_9HYPH</name>
<dbReference type="RefSeq" id="WP_158510399.1">
    <property type="nucleotide sequence ID" value="NZ_CXWA01000004.1"/>
</dbReference>
<dbReference type="SUPFAM" id="SSF55729">
    <property type="entry name" value="Acyl-CoA N-acyltransferases (Nat)"/>
    <property type="match status" value="1"/>
</dbReference>
<dbReference type="InterPro" id="IPR016181">
    <property type="entry name" value="Acyl_CoA_acyltransferase"/>
</dbReference>
<dbReference type="Gene3D" id="3.40.630.30">
    <property type="match status" value="1"/>
</dbReference>
<accession>A0A0M6ZB94</accession>
<dbReference type="PANTHER" id="PTHR43792">
    <property type="entry name" value="GNAT FAMILY, PUTATIVE (AFU_ORTHOLOGUE AFUA_3G00765)-RELATED-RELATED"/>
    <property type="match status" value="1"/>
</dbReference>
<reference evidence="3" key="1">
    <citation type="submission" date="2015-07" db="EMBL/GenBank/DDBJ databases">
        <authorList>
            <person name="Rodrigo-Torres Lidia"/>
            <person name="Arahal R.David."/>
        </authorList>
    </citation>
    <scope>NUCLEOTIDE SEQUENCE [LARGE SCALE GENOMIC DNA]</scope>
    <source>
        <strain evidence="3">CECT 5096</strain>
    </source>
</reference>
<dbReference type="InterPro" id="IPR000182">
    <property type="entry name" value="GNAT_dom"/>
</dbReference>
<dbReference type="GO" id="GO:0016747">
    <property type="term" value="F:acyltransferase activity, transferring groups other than amino-acyl groups"/>
    <property type="evidence" value="ECO:0007669"/>
    <property type="project" value="InterPro"/>
</dbReference>
<dbReference type="PANTHER" id="PTHR43792:SF1">
    <property type="entry name" value="N-ACETYLTRANSFERASE DOMAIN-CONTAINING PROTEIN"/>
    <property type="match status" value="1"/>
</dbReference>
<sequence>MTEDILTSERLRIVPFEDADFPLLFELHSDPEVNRYLSPGLVPMEAAEVERRLQGYVFEHRRSGLSKWKVLTREGDFIGRAGVTWMTEPDGYELGYSLKRAAWGKGYASEIATALTGWFFERTDNRYLIAFACSEHEKSLKVMRNAGFSHWFDRERHGAPCTFYRIERNEAF</sequence>
<keyword evidence="2" id="KW-0418">Kinase</keyword>
<organism evidence="2 3">
    <name type="scientific">Roseibium album</name>
    <dbReference type="NCBI Taxonomy" id="311410"/>
    <lineage>
        <taxon>Bacteria</taxon>
        <taxon>Pseudomonadati</taxon>
        <taxon>Pseudomonadota</taxon>
        <taxon>Alphaproteobacteria</taxon>
        <taxon>Hyphomicrobiales</taxon>
        <taxon>Stappiaceae</taxon>
        <taxon>Roseibium</taxon>
    </lineage>
</organism>
<dbReference type="PROSITE" id="PS51186">
    <property type="entry name" value="GNAT"/>
    <property type="match status" value="1"/>
</dbReference>
<keyword evidence="2" id="KW-0808">Transferase</keyword>
<dbReference type="Proteomes" id="UP000049983">
    <property type="component" value="Unassembled WGS sequence"/>
</dbReference>
<dbReference type="EMBL" id="CXWC01000013">
    <property type="protein sequence ID" value="CTQ76589.1"/>
    <property type="molecule type" value="Genomic_DNA"/>
</dbReference>
<dbReference type="GeneID" id="97672084"/>
<keyword evidence="3" id="KW-1185">Reference proteome</keyword>
<dbReference type="AlphaFoldDB" id="A0A0M6ZB94"/>
<feature type="domain" description="N-acetyltransferase" evidence="1">
    <location>
        <begin position="11"/>
        <end position="170"/>
    </location>
</feature>
<evidence type="ECO:0000313" key="2">
    <source>
        <dbReference type="EMBL" id="CTQ76589.1"/>
    </source>
</evidence>